<dbReference type="AlphaFoldDB" id="A0A1I1HR33"/>
<protein>
    <recommendedName>
        <fullName evidence="4">DUF499 domain-containing protein</fullName>
    </recommendedName>
</protein>
<feature type="region of interest" description="Disordered" evidence="1">
    <location>
        <begin position="738"/>
        <end position="783"/>
    </location>
</feature>
<sequence>MRQMTDGVISDYVTPSEEIQGEDGEITADNLLDEVSLYNLYDSRESPEQDAERILNITYPTETLTSIIERTADKFDADSSVSEGAHIIGGEFGSGKSHIELVLYHLFASPEIGQEWLTENGIEATLPSNAQTAALQMLNLDRDYDRLHVAVGEYLDIDEWKEGDPPGVHQIRDALDDQPTAVFIDEFERWFGMSGRSDYQDDNLGFLQNLLEAAGRDDTPLAVYVSLLFEEADVEAILPRTNPFRHDLSRRRDEKIRFLLHRLVGDVSDPDGLASLAQEYADVYRNNGQIQLTDYQEMEDRLERYYPFHPLALDTLMDKFSEQRGHQDARGLLHLLTEIFADNYHEVDLILTGDIDVFEYTGWFRFIDGELVSKYLNDYHRLGEATSDEQEGEKIFEPHIEELLNIVLLHSLARGGEEGANKRQMLMGTMRKGKNAHEIIQTFTEDLFGHAWHVFRINGEYAFDTEENPAARIEKKAEDIHKNTAIHRVERLIKEDLFEGHNNVHILNPVNTEQDIPDNKTLQIIVSLSAKQNQQAYNQQFEELTTGQEREFNNTLVLVTPQQRSSVDSNTGIRELARKVVAGEQLDHEEEVLPDGFDDIHDQNYQNLRDRVRDKYGTVHTSTERGLVPQDISVSGNMDFYTATLEEIRPDSSQVRSEVKDAVEEAEGGGIQYQHLLNDFYRNTKYTTLTDEQELKDAIQSLCRDEVIKVGTYFGERVGSIGNDTVLVHEDYVQTVEEEDDDDATATITVDSTSVGGTGTSSTSSGGTTSSSETDEGSGGTSGAGQIFTCPQCGDELQGTSCDCGFEFDASDIKEGKVTVEGGDATELVQTFEELKDEVEEEDLEGTTTTRFPVMGALDADDKPSLIDTLERELGIEWTIHTVSLSYTGTLAADGVASRGLDADSLADQVEVDETLIISPEEPLSRDALLNDVLLRLDVPDDASFEVWMEVEKGE</sequence>
<dbReference type="EMBL" id="FOKW01000006">
    <property type="protein sequence ID" value="SFC23913.1"/>
    <property type="molecule type" value="Genomic_DNA"/>
</dbReference>
<evidence type="ECO:0000313" key="3">
    <source>
        <dbReference type="Proteomes" id="UP000199161"/>
    </source>
</evidence>
<evidence type="ECO:0000313" key="2">
    <source>
        <dbReference type="EMBL" id="SFC23913.1"/>
    </source>
</evidence>
<dbReference type="Proteomes" id="UP000199161">
    <property type="component" value="Unassembled WGS sequence"/>
</dbReference>
<name>A0A1I1HR33_NATHA</name>
<proteinExistence type="predicted"/>
<feature type="compositionally biased region" description="Low complexity" evidence="1">
    <location>
        <begin position="745"/>
        <end position="772"/>
    </location>
</feature>
<reference evidence="3" key="1">
    <citation type="submission" date="2016-10" db="EMBL/GenBank/DDBJ databases">
        <authorList>
            <person name="Varghese N."/>
            <person name="Submissions S."/>
        </authorList>
    </citation>
    <scope>NUCLEOTIDE SEQUENCE [LARGE SCALE GENOMIC DNA]</scope>
    <source>
        <strain evidence="3">DSM 13078</strain>
    </source>
</reference>
<gene>
    <name evidence="2" type="ORF">SAMN05444422_10610</name>
</gene>
<accession>A0A1I1HR33</accession>
<evidence type="ECO:0000256" key="1">
    <source>
        <dbReference type="SAM" id="MobiDB-lite"/>
    </source>
</evidence>
<evidence type="ECO:0008006" key="4">
    <source>
        <dbReference type="Google" id="ProtNLM"/>
    </source>
</evidence>
<organism evidence="2 3">
    <name type="scientific">Natronobacterium haloterrestre</name>
    <name type="common">Halobiforma haloterrestris</name>
    <dbReference type="NCBI Taxonomy" id="148448"/>
    <lineage>
        <taxon>Archaea</taxon>
        <taxon>Methanobacteriati</taxon>
        <taxon>Methanobacteriota</taxon>
        <taxon>Stenosarchaea group</taxon>
        <taxon>Halobacteria</taxon>
        <taxon>Halobacteriales</taxon>
        <taxon>Natrialbaceae</taxon>
        <taxon>Natronobacterium</taxon>
    </lineage>
</organism>
<keyword evidence="3" id="KW-1185">Reference proteome</keyword>